<keyword evidence="17" id="KW-1185">Reference proteome</keyword>
<comment type="function">
    <text evidence="12 13">RNA polymerase that catalyzes the synthesis of short RNA molecules used as primers for DNA polymerase during DNA replication.</text>
</comment>
<dbReference type="InterPro" id="IPR002694">
    <property type="entry name" value="Znf_CHC2"/>
</dbReference>
<keyword evidence="9" id="KW-0460">Magnesium</keyword>
<feature type="domain" description="Toprim" evidence="15">
    <location>
        <begin position="251"/>
        <end position="333"/>
    </location>
</feature>
<proteinExistence type="inferred from homology"/>
<accession>A0A0C1MQJ2</accession>
<dbReference type="InterPro" id="IPR013264">
    <property type="entry name" value="DNAG_N"/>
</dbReference>
<dbReference type="Proteomes" id="UP000031258">
    <property type="component" value="Unassembled WGS sequence"/>
</dbReference>
<dbReference type="InterPro" id="IPR037068">
    <property type="entry name" value="DNA_primase_core_N_sf"/>
</dbReference>
<evidence type="ECO:0000256" key="8">
    <source>
        <dbReference type="ARBA" id="ARBA00022833"/>
    </source>
</evidence>
<dbReference type="OrthoDB" id="9803773at2"/>
<evidence type="ECO:0000256" key="13">
    <source>
        <dbReference type="PIRNR" id="PIRNR002811"/>
    </source>
</evidence>
<comment type="domain">
    <text evidence="12">Contains an N-terminal zinc-binding domain, a central core domain that contains the primase activity, and a C-terminal DnaB-binding domain.</text>
</comment>
<sequence length="590" mass="67574">MSYAIDQVKARINLSSVVSKKVALKRKTTGEYLGLCPFHPEKSPSFNVSDNKGFYHCFGCGAHGDVFSYLMETEYLKFPEALEKLAQEAGIELPKHTEVQKKQQDIRDILIEIHEAAANYYTQKLFSPEGKQALNYLKKRGLKNEIIAEYRLGFTPHNHSELHDILKQKFNETQIAASKVLLKGDYGVYNPLKNRVIFPIFNKSGKTVAFGGRLIEKGEPKYLNSPETLIFKKSETLYGLNFAKKEALKTKQIIVVEGYMDVIALANNEIYNSVAPLGTSISSEHIKSLWKIVDIPTLCLDADNAGRTATSRLASEILPFIKADKTLNFASLTGGKDPDEVIVNKGREFFKSIINHPTPLSELLFTSLLKMHTVKTPENVTTLRKNLELLAKKIIDKDLQKSYSSYFKSKVYEILSNKKKPNINKEFLNSKHNIQSILSEQENNILTILATVINHPEIISDDEIYYELHDIEIRSNFLDKIREYILNLKGYINYENEPCRKTLRQTLEEQFNFKLNDNMFDTFAKSEASSEEAKEGIIRIFKLNNLIIIQEQIKTTSQLLMERQDEETYNKLSYLKQIEEILKTELNILN</sequence>
<keyword evidence="5 12" id="KW-0235">DNA replication</keyword>
<dbReference type="PATRIC" id="fig|86105.3.peg.1802"/>
<evidence type="ECO:0000256" key="11">
    <source>
        <dbReference type="ARBA" id="ARBA00023163"/>
    </source>
</evidence>
<dbReference type="InterPro" id="IPR006171">
    <property type="entry name" value="TOPRIM_dom"/>
</dbReference>
<evidence type="ECO:0000313" key="16">
    <source>
        <dbReference type="EMBL" id="KIE04262.1"/>
    </source>
</evidence>
<dbReference type="GO" id="GO:0003677">
    <property type="term" value="F:DNA binding"/>
    <property type="evidence" value="ECO:0007669"/>
    <property type="project" value="UniProtKB-KW"/>
</dbReference>
<keyword evidence="3 12" id="KW-0808">Transferase</keyword>
<keyword evidence="2 12" id="KW-0639">Primosome</keyword>
<dbReference type="PROSITE" id="PS50880">
    <property type="entry name" value="TOPRIM"/>
    <property type="match status" value="1"/>
</dbReference>
<evidence type="ECO:0000256" key="12">
    <source>
        <dbReference type="HAMAP-Rule" id="MF_00974"/>
    </source>
</evidence>
<evidence type="ECO:0000256" key="6">
    <source>
        <dbReference type="ARBA" id="ARBA00022723"/>
    </source>
</evidence>
<dbReference type="Gene3D" id="3.90.580.10">
    <property type="entry name" value="Zinc finger, CHC2-type domain"/>
    <property type="match status" value="1"/>
</dbReference>
<evidence type="ECO:0000256" key="1">
    <source>
        <dbReference type="ARBA" id="ARBA00022478"/>
    </source>
</evidence>
<dbReference type="InterPro" id="IPR036977">
    <property type="entry name" value="DNA_primase_Znf_CHC2"/>
</dbReference>
<evidence type="ECO:0000256" key="10">
    <source>
        <dbReference type="ARBA" id="ARBA00023125"/>
    </source>
</evidence>
<dbReference type="HAMAP" id="MF_00974">
    <property type="entry name" value="DNA_primase_DnaG"/>
    <property type="match status" value="1"/>
</dbReference>
<keyword evidence="7 12" id="KW-0863">Zinc-finger</keyword>
<gene>
    <name evidence="12" type="primary">dnaG</name>
    <name evidence="16" type="ORF">NF27_IN00030</name>
</gene>
<dbReference type="Pfam" id="PF13662">
    <property type="entry name" value="Toprim_4"/>
    <property type="match status" value="1"/>
</dbReference>
<evidence type="ECO:0000256" key="3">
    <source>
        <dbReference type="ARBA" id="ARBA00022679"/>
    </source>
</evidence>
<keyword evidence="11 12" id="KW-0804">Transcription</keyword>
<evidence type="ECO:0000256" key="9">
    <source>
        <dbReference type="ARBA" id="ARBA00022842"/>
    </source>
</evidence>
<dbReference type="GO" id="GO:0008270">
    <property type="term" value="F:zinc ion binding"/>
    <property type="evidence" value="ECO:0007669"/>
    <property type="project" value="UniProtKB-UniRule"/>
</dbReference>
<dbReference type="FunFam" id="3.40.1360.10:FF:000002">
    <property type="entry name" value="DNA primase"/>
    <property type="match status" value="1"/>
</dbReference>
<dbReference type="GO" id="GO:1990077">
    <property type="term" value="C:primosome complex"/>
    <property type="evidence" value="ECO:0007669"/>
    <property type="project" value="UniProtKB-KW"/>
</dbReference>
<dbReference type="PIRSF" id="PIRSF002811">
    <property type="entry name" value="DnaG"/>
    <property type="match status" value="1"/>
</dbReference>
<keyword evidence="6 12" id="KW-0479">Metal-binding</keyword>
<reference evidence="16 17" key="1">
    <citation type="submission" date="2014-11" db="EMBL/GenBank/DDBJ databases">
        <title>A Rickettsiales Symbiont of Amoebae With Ancient Features.</title>
        <authorList>
            <person name="Schulz F."/>
            <person name="Martijn J."/>
            <person name="Wascher F."/>
            <person name="Kostanjsek R."/>
            <person name="Ettema T.J."/>
            <person name="Horn M."/>
        </authorList>
    </citation>
    <scope>NUCLEOTIDE SEQUENCE [LARGE SCALE GENOMIC DNA]</scope>
    <source>
        <strain evidence="16 17">UWC36</strain>
    </source>
</reference>
<evidence type="ECO:0000256" key="4">
    <source>
        <dbReference type="ARBA" id="ARBA00022695"/>
    </source>
</evidence>
<evidence type="ECO:0000256" key="7">
    <source>
        <dbReference type="ARBA" id="ARBA00022771"/>
    </source>
</evidence>
<dbReference type="Pfam" id="PF08275">
    <property type="entry name" value="DNAG_N"/>
    <property type="match status" value="1"/>
</dbReference>
<evidence type="ECO:0000256" key="14">
    <source>
        <dbReference type="PIRSR" id="PIRSR002811-1"/>
    </source>
</evidence>
<comment type="cofactor">
    <cofactor evidence="12 13 14">
        <name>Zn(2+)</name>
        <dbReference type="ChEBI" id="CHEBI:29105"/>
    </cofactor>
    <text evidence="12 13 14">Binds 1 zinc ion per monomer.</text>
</comment>
<dbReference type="GO" id="GO:0000428">
    <property type="term" value="C:DNA-directed RNA polymerase complex"/>
    <property type="evidence" value="ECO:0007669"/>
    <property type="project" value="UniProtKB-KW"/>
</dbReference>
<dbReference type="GO" id="GO:0003899">
    <property type="term" value="F:DNA-directed RNA polymerase activity"/>
    <property type="evidence" value="ECO:0007669"/>
    <property type="project" value="UniProtKB-UniRule"/>
</dbReference>
<comment type="subunit">
    <text evidence="12">Monomer. Interacts with DnaB.</text>
</comment>
<dbReference type="SUPFAM" id="SSF57783">
    <property type="entry name" value="Zinc beta-ribbon"/>
    <property type="match status" value="1"/>
</dbReference>
<dbReference type="EC" id="2.7.7.101" evidence="12"/>
<dbReference type="PANTHER" id="PTHR30313">
    <property type="entry name" value="DNA PRIMASE"/>
    <property type="match status" value="1"/>
</dbReference>
<dbReference type="InterPro" id="IPR034151">
    <property type="entry name" value="TOPRIM_DnaG_bac"/>
</dbReference>
<comment type="similarity">
    <text evidence="12 13">Belongs to the DnaG primase family.</text>
</comment>
<dbReference type="Gene3D" id="3.90.980.10">
    <property type="entry name" value="DNA primase, catalytic core, N-terminal domain"/>
    <property type="match status" value="1"/>
</dbReference>
<dbReference type="FunFam" id="3.90.580.10:FF:000001">
    <property type="entry name" value="DNA primase"/>
    <property type="match status" value="1"/>
</dbReference>
<dbReference type="STRING" id="86105.NF27_IN00030"/>
<keyword evidence="1 12" id="KW-0240">DNA-directed RNA polymerase</keyword>
<evidence type="ECO:0000256" key="2">
    <source>
        <dbReference type="ARBA" id="ARBA00022515"/>
    </source>
</evidence>
<keyword evidence="4 12" id="KW-0548">Nucleotidyltransferase</keyword>
<evidence type="ECO:0000313" key="17">
    <source>
        <dbReference type="Proteomes" id="UP000031258"/>
    </source>
</evidence>
<organism evidence="16 17">
    <name type="scientific">Candidatus Jidaibacter acanthamoebae</name>
    <dbReference type="NCBI Taxonomy" id="86105"/>
    <lineage>
        <taxon>Bacteria</taxon>
        <taxon>Pseudomonadati</taxon>
        <taxon>Pseudomonadota</taxon>
        <taxon>Alphaproteobacteria</taxon>
        <taxon>Rickettsiales</taxon>
        <taxon>Candidatus Midichloriaceae</taxon>
        <taxon>Candidatus Jidaibacter</taxon>
    </lineage>
</organism>
<dbReference type="Pfam" id="PF01807">
    <property type="entry name" value="Zn_ribbon_DnaG"/>
    <property type="match status" value="1"/>
</dbReference>
<dbReference type="SMART" id="SM00493">
    <property type="entry name" value="TOPRIM"/>
    <property type="match status" value="1"/>
</dbReference>
<keyword evidence="8 12" id="KW-0862">Zinc</keyword>
<dbReference type="NCBIfam" id="TIGR01391">
    <property type="entry name" value="dnaG"/>
    <property type="match status" value="1"/>
</dbReference>
<keyword evidence="10 12" id="KW-0238">DNA-binding</keyword>
<evidence type="ECO:0000259" key="15">
    <source>
        <dbReference type="PROSITE" id="PS50880"/>
    </source>
</evidence>
<dbReference type="GO" id="GO:0005737">
    <property type="term" value="C:cytoplasm"/>
    <property type="evidence" value="ECO:0007669"/>
    <property type="project" value="TreeGrafter"/>
</dbReference>
<evidence type="ECO:0000256" key="5">
    <source>
        <dbReference type="ARBA" id="ARBA00022705"/>
    </source>
</evidence>
<dbReference type="InterPro" id="IPR050219">
    <property type="entry name" value="DnaG_primase"/>
</dbReference>
<dbReference type="Gene3D" id="3.40.1360.10">
    <property type="match status" value="1"/>
</dbReference>
<dbReference type="CDD" id="cd03364">
    <property type="entry name" value="TOPRIM_DnaG_primases"/>
    <property type="match status" value="1"/>
</dbReference>
<dbReference type="GO" id="GO:0006269">
    <property type="term" value="P:DNA replication, synthesis of primer"/>
    <property type="evidence" value="ECO:0007669"/>
    <property type="project" value="UniProtKB-UniRule"/>
</dbReference>
<dbReference type="InterPro" id="IPR006295">
    <property type="entry name" value="DNA_primase_DnaG"/>
</dbReference>
<name>A0A0C1MQJ2_9RICK</name>
<dbReference type="AlphaFoldDB" id="A0A0C1MQJ2"/>
<dbReference type="EMBL" id="JSWE01000206">
    <property type="protein sequence ID" value="KIE04262.1"/>
    <property type="molecule type" value="Genomic_DNA"/>
</dbReference>
<protein>
    <recommendedName>
        <fullName evidence="12 13">DNA primase</fullName>
        <ecNumber evidence="12">2.7.7.101</ecNumber>
    </recommendedName>
</protein>
<dbReference type="RefSeq" id="WP_053332749.1">
    <property type="nucleotide sequence ID" value="NZ_JSWE01000206.1"/>
</dbReference>
<dbReference type="SMART" id="SM00400">
    <property type="entry name" value="ZnF_CHCC"/>
    <property type="match status" value="1"/>
</dbReference>
<dbReference type="InterPro" id="IPR030846">
    <property type="entry name" value="DnaG_bac"/>
</dbReference>
<comment type="catalytic activity">
    <reaction evidence="12">
        <text>ssDNA + n NTP = ssDNA/pppN(pN)n-1 hybrid + (n-1) diphosphate.</text>
        <dbReference type="EC" id="2.7.7.101"/>
    </reaction>
</comment>
<comment type="caution">
    <text evidence="16">The sequence shown here is derived from an EMBL/GenBank/DDBJ whole genome shotgun (WGS) entry which is preliminary data.</text>
</comment>
<dbReference type="PANTHER" id="PTHR30313:SF2">
    <property type="entry name" value="DNA PRIMASE"/>
    <property type="match status" value="1"/>
</dbReference>
<feature type="zinc finger region" description="CHC2-type" evidence="12 14">
    <location>
        <begin position="36"/>
        <end position="60"/>
    </location>
</feature>
<dbReference type="SUPFAM" id="SSF56731">
    <property type="entry name" value="DNA primase core"/>
    <property type="match status" value="1"/>
</dbReference>